<comment type="subcellular location">
    <subcellularLocation>
        <location evidence="1">Cell membrane</location>
        <topology evidence="1">Multi-pass membrane protein</topology>
    </subcellularLocation>
</comment>
<feature type="transmembrane region" description="Helical" evidence="6">
    <location>
        <begin position="106"/>
        <end position="133"/>
    </location>
</feature>
<dbReference type="PIRSF" id="PIRSF006324">
    <property type="entry name" value="LeuE"/>
    <property type="match status" value="1"/>
</dbReference>
<reference evidence="7 8" key="1">
    <citation type="submission" date="2016-04" db="EMBL/GenBank/DDBJ databases">
        <title>ATOL: Assembling a taxonomically balanced genome-scale reconstruction of the evolutionary history of the Enterobacteriaceae.</title>
        <authorList>
            <person name="Plunkett G.III."/>
            <person name="Neeno-Eckwall E.C."/>
            <person name="Glasner J.D."/>
            <person name="Perna N.T."/>
        </authorList>
    </citation>
    <scope>NUCLEOTIDE SEQUENCE [LARGE SCALE GENOMIC DNA]</scope>
    <source>
        <strain evidence="7 8">ATCC 700826</strain>
    </source>
</reference>
<feature type="transmembrane region" description="Helical" evidence="6">
    <location>
        <begin position="39"/>
        <end position="62"/>
    </location>
</feature>
<dbReference type="AlphaFoldDB" id="A0AAJ3LTJ8"/>
<dbReference type="InterPro" id="IPR001123">
    <property type="entry name" value="LeuE-type"/>
</dbReference>
<dbReference type="EMBL" id="LXEV01000023">
    <property type="protein sequence ID" value="OAT46677.1"/>
    <property type="molecule type" value="Genomic_DNA"/>
</dbReference>
<dbReference type="Proteomes" id="UP000078250">
    <property type="component" value="Unassembled WGS sequence"/>
</dbReference>
<dbReference type="PANTHER" id="PTHR30086">
    <property type="entry name" value="ARGININE EXPORTER PROTEIN ARGO"/>
    <property type="match status" value="1"/>
</dbReference>
<keyword evidence="8" id="KW-1185">Reference proteome</keyword>
<feature type="transmembrane region" description="Helical" evidence="6">
    <location>
        <begin position="145"/>
        <end position="167"/>
    </location>
</feature>
<keyword evidence="2" id="KW-1003">Cell membrane</keyword>
<comment type="caution">
    <text evidence="7">The sequence shown here is derived from an EMBL/GenBank/DDBJ whole genome shotgun (WGS) entry which is preliminary data.</text>
</comment>
<evidence type="ECO:0000256" key="5">
    <source>
        <dbReference type="ARBA" id="ARBA00023136"/>
    </source>
</evidence>
<gene>
    <name evidence="7" type="ORF">M997_2159</name>
</gene>
<dbReference type="Pfam" id="PF01810">
    <property type="entry name" value="LysE"/>
    <property type="match status" value="1"/>
</dbReference>
<feature type="transmembrane region" description="Helical" evidence="6">
    <location>
        <begin position="69"/>
        <end position="86"/>
    </location>
</feature>
<evidence type="ECO:0000256" key="6">
    <source>
        <dbReference type="SAM" id="Phobius"/>
    </source>
</evidence>
<evidence type="ECO:0000256" key="1">
    <source>
        <dbReference type="ARBA" id="ARBA00004651"/>
    </source>
</evidence>
<feature type="transmembrane region" description="Helical" evidence="6">
    <location>
        <begin position="187"/>
        <end position="206"/>
    </location>
</feature>
<evidence type="ECO:0000313" key="8">
    <source>
        <dbReference type="Proteomes" id="UP000078250"/>
    </source>
</evidence>
<evidence type="ECO:0000256" key="3">
    <source>
        <dbReference type="ARBA" id="ARBA00022692"/>
    </source>
</evidence>
<keyword evidence="4 6" id="KW-1133">Transmembrane helix</keyword>
<evidence type="ECO:0000313" key="7">
    <source>
        <dbReference type="EMBL" id="OAT46677.1"/>
    </source>
</evidence>
<dbReference type="GO" id="GO:0015171">
    <property type="term" value="F:amino acid transmembrane transporter activity"/>
    <property type="evidence" value="ECO:0007669"/>
    <property type="project" value="TreeGrafter"/>
</dbReference>
<accession>A0AAJ3LTJ8</accession>
<dbReference type="PANTHER" id="PTHR30086:SF21">
    <property type="entry name" value="TRANSPORT PROTEIN"/>
    <property type="match status" value="1"/>
</dbReference>
<evidence type="ECO:0000256" key="2">
    <source>
        <dbReference type="ARBA" id="ARBA00022475"/>
    </source>
</evidence>
<keyword evidence="3 6" id="KW-0812">Transmembrane</keyword>
<dbReference type="RefSeq" id="WP_064720111.1">
    <property type="nucleotide sequence ID" value="NZ_LXEV01000023.1"/>
</dbReference>
<name>A0AAJ3LTJ8_PROHU</name>
<protein>
    <submittedName>
        <fullName evidence="7">Threonine efflux protein</fullName>
    </submittedName>
</protein>
<organism evidence="7 8">
    <name type="scientific">Proteus hauseri ATCC 700826</name>
    <dbReference type="NCBI Taxonomy" id="1354271"/>
    <lineage>
        <taxon>Bacteria</taxon>
        <taxon>Pseudomonadati</taxon>
        <taxon>Pseudomonadota</taxon>
        <taxon>Gammaproteobacteria</taxon>
        <taxon>Enterobacterales</taxon>
        <taxon>Morganellaceae</taxon>
        <taxon>Proteus</taxon>
    </lineage>
</organism>
<keyword evidence="5 6" id="KW-0472">Membrane</keyword>
<sequence>MSELIAVAMITILAVISPGPDFAMVTKNSYSYGIKTGLLTALGIALGVQIHVFYTVLGLSLVIADSPTLFLIIKLVGVGYLIYLGFKSLTNKTQLTIENSAGMVPTYFQALGVGFLTNALNPKTMLFVIALYTQVVNISNPLWQNLTYGVFISFAHWIWFSCVALFFSTPILRAKILSQQKIADRVIGILLIILGIGLLFISADIGKSIL</sequence>
<proteinExistence type="predicted"/>
<dbReference type="GO" id="GO:0005886">
    <property type="term" value="C:plasma membrane"/>
    <property type="evidence" value="ECO:0007669"/>
    <property type="project" value="UniProtKB-SubCell"/>
</dbReference>
<evidence type="ECO:0000256" key="4">
    <source>
        <dbReference type="ARBA" id="ARBA00022989"/>
    </source>
</evidence>